<feature type="transmembrane region" description="Helical" evidence="1">
    <location>
        <begin position="37"/>
        <end position="54"/>
    </location>
</feature>
<evidence type="ECO:0000256" key="1">
    <source>
        <dbReference type="SAM" id="Phobius"/>
    </source>
</evidence>
<dbReference type="Gene3D" id="3.40.50.1820">
    <property type="entry name" value="alpha/beta hydrolase"/>
    <property type="match status" value="1"/>
</dbReference>
<keyword evidence="1" id="KW-0812">Transmembrane</keyword>
<feature type="transmembrane region" description="Helical" evidence="1">
    <location>
        <begin position="75"/>
        <end position="97"/>
    </location>
</feature>
<organism evidence="3 5">
    <name type="scientific">Didymodactylos carnosus</name>
    <dbReference type="NCBI Taxonomy" id="1234261"/>
    <lineage>
        <taxon>Eukaryota</taxon>
        <taxon>Metazoa</taxon>
        <taxon>Spiralia</taxon>
        <taxon>Gnathifera</taxon>
        <taxon>Rotifera</taxon>
        <taxon>Eurotatoria</taxon>
        <taxon>Bdelloidea</taxon>
        <taxon>Philodinida</taxon>
        <taxon>Philodinidae</taxon>
        <taxon>Didymodactylos</taxon>
    </lineage>
</organism>
<gene>
    <name evidence="3" type="ORF">GPM918_LOCUS8205</name>
    <name evidence="4" type="ORF">SRO942_LOCUS8205</name>
</gene>
<keyword evidence="5" id="KW-1185">Reference proteome</keyword>
<dbReference type="OrthoDB" id="10013188at2759"/>
<comment type="caution">
    <text evidence="3">The sequence shown here is derived from an EMBL/GenBank/DDBJ whole genome shotgun (WGS) entry which is preliminary data.</text>
</comment>
<dbReference type="InterPro" id="IPR002921">
    <property type="entry name" value="Fungal_lipase-type"/>
</dbReference>
<feature type="transmembrane region" description="Helical" evidence="1">
    <location>
        <begin position="233"/>
        <end position="257"/>
    </location>
</feature>
<dbReference type="SUPFAM" id="SSF53474">
    <property type="entry name" value="alpha/beta-Hydrolases"/>
    <property type="match status" value="1"/>
</dbReference>
<feature type="transmembrane region" description="Helical" evidence="1">
    <location>
        <begin position="117"/>
        <end position="150"/>
    </location>
</feature>
<dbReference type="Proteomes" id="UP000681722">
    <property type="component" value="Unassembled WGS sequence"/>
</dbReference>
<dbReference type="EMBL" id="CAJNOQ010001404">
    <property type="protein sequence ID" value="CAF0892646.1"/>
    <property type="molecule type" value="Genomic_DNA"/>
</dbReference>
<evidence type="ECO:0000313" key="5">
    <source>
        <dbReference type="Proteomes" id="UP000663829"/>
    </source>
</evidence>
<dbReference type="GO" id="GO:0006629">
    <property type="term" value="P:lipid metabolic process"/>
    <property type="evidence" value="ECO:0007669"/>
    <property type="project" value="InterPro"/>
</dbReference>
<proteinExistence type="predicted"/>
<keyword evidence="1" id="KW-0472">Membrane</keyword>
<dbReference type="Proteomes" id="UP000663829">
    <property type="component" value="Unassembled WGS sequence"/>
</dbReference>
<protein>
    <recommendedName>
        <fullName evidence="2">Fungal lipase-type domain-containing protein</fullName>
    </recommendedName>
</protein>
<reference evidence="3" key="1">
    <citation type="submission" date="2021-02" db="EMBL/GenBank/DDBJ databases">
        <authorList>
            <person name="Nowell W R."/>
        </authorList>
    </citation>
    <scope>NUCLEOTIDE SEQUENCE</scope>
</reference>
<evidence type="ECO:0000259" key="2">
    <source>
        <dbReference type="Pfam" id="PF01764"/>
    </source>
</evidence>
<dbReference type="Pfam" id="PF01764">
    <property type="entry name" value="Lipase_3"/>
    <property type="match status" value="1"/>
</dbReference>
<evidence type="ECO:0000313" key="4">
    <source>
        <dbReference type="EMBL" id="CAF3676617.1"/>
    </source>
</evidence>
<evidence type="ECO:0000313" key="3">
    <source>
        <dbReference type="EMBL" id="CAF0892646.1"/>
    </source>
</evidence>
<feature type="domain" description="Fungal lipase-type" evidence="2">
    <location>
        <begin position="364"/>
        <end position="518"/>
    </location>
</feature>
<sequence>MSVDIATCNKNSTFRNNALLFFIDNEIEFIHLNVKQIYRLFITLSSVAYIIYYMNKDLLNCFIVPSGQVPLALMWGLHLLHLLGLNIFVVLTVKQNWNKVDEEKDGEHIDHQSPYFSYIYIVTVLILFPIIFLLLCIFIHVGFLLFYVVWIFMFHQTWQPPPSQNLLNENRKNVRNIRLNDLNHIYCSNICSIFFNGPLDRYYSRTIVTRSTRVFTYKWLECHHSISIYINAYYAMFIILSLLGFAGLTLATSMYYFNNQRVNEDSTKKIDLFGNYLLPDMSNQSSVERMEACNWQFTGLNIQDIVLLAALAYQPTQQLEKEIKHFYPSQFQFELDLEHSHYQAYGYGNITYFTLISRSHDILIVSIRGTKLLYEWLIDFDMWNESFIYQILSILFPWSKLFPEYLNSRIIKHLSILERLVNQNLKQSKRFYVQQLVPKLKVIRQKYPKIRSFIILGHSLGGGLAKLAGIALNDTNVLISISGPGITYSHAKMDETKHVSMDTINKRIFNLYNDRDIVSWADKQEGLTQQMMCPKHFNFFQCHYINPFLCHVVKECGNTRLFHVNQKICDL</sequence>
<keyword evidence="1" id="KW-1133">Transmembrane helix</keyword>
<name>A0A813Z2V9_9BILA</name>
<accession>A0A813Z2V9</accession>
<dbReference type="InterPro" id="IPR029058">
    <property type="entry name" value="AB_hydrolase_fold"/>
</dbReference>
<dbReference type="AlphaFoldDB" id="A0A813Z2V9"/>
<dbReference type="EMBL" id="CAJOBC010001404">
    <property type="protein sequence ID" value="CAF3676617.1"/>
    <property type="molecule type" value="Genomic_DNA"/>
</dbReference>